<organism evidence="3 4">
    <name type="scientific">Paracoccus solventivorans</name>
    <dbReference type="NCBI Taxonomy" id="53463"/>
    <lineage>
        <taxon>Bacteria</taxon>
        <taxon>Pseudomonadati</taxon>
        <taxon>Pseudomonadota</taxon>
        <taxon>Alphaproteobacteria</taxon>
        <taxon>Rhodobacterales</taxon>
        <taxon>Paracoccaceae</taxon>
        <taxon>Paracoccus</taxon>
    </lineage>
</organism>
<dbReference type="GO" id="GO:0016491">
    <property type="term" value="F:oxidoreductase activity"/>
    <property type="evidence" value="ECO:0007669"/>
    <property type="project" value="UniProtKB-KW"/>
</dbReference>
<dbReference type="InterPro" id="IPR002347">
    <property type="entry name" value="SDR_fam"/>
</dbReference>
<evidence type="ECO:0000313" key="4">
    <source>
        <dbReference type="Proteomes" id="UP000580830"/>
    </source>
</evidence>
<dbReference type="Gene3D" id="3.40.50.720">
    <property type="entry name" value="NAD(P)-binding Rossmann-like Domain"/>
    <property type="match status" value="1"/>
</dbReference>
<reference evidence="3 4" key="1">
    <citation type="journal article" date="2020" name="Biotechnol. Biofuels">
        <title>New insights from the biogas microbiome by comprehensive genome-resolved metagenomics of nearly 1600 species originating from multiple anaerobic digesters.</title>
        <authorList>
            <person name="Campanaro S."/>
            <person name="Treu L."/>
            <person name="Rodriguez-R L.M."/>
            <person name="Kovalovszki A."/>
            <person name="Ziels R.M."/>
            <person name="Maus I."/>
            <person name="Zhu X."/>
            <person name="Kougias P.G."/>
            <person name="Basile A."/>
            <person name="Luo G."/>
            <person name="Schluter A."/>
            <person name="Konstantinidis K.T."/>
            <person name="Angelidaki I."/>
        </authorList>
    </citation>
    <scope>NUCLEOTIDE SEQUENCE [LARGE SCALE GENOMIC DNA]</scope>
    <source>
        <strain evidence="3">AS04akNAM_125</strain>
    </source>
</reference>
<comment type="caution">
    <text evidence="3">The sequence shown here is derived from an EMBL/GenBank/DDBJ whole genome shotgun (WGS) entry which is preliminary data.</text>
</comment>
<keyword evidence="2" id="KW-0560">Oxidoreductase</keyword>
<dbReference type="EMBL" id="DULP01000049">
    <property type="protein sequence ID" value="HHW33141.1"/>
    <property type="molecule type" value="Genomic_DNA"/>
</dbReference>
<gene>
    <name evidence="3" type="ORF">GXX24_03220</name>
</gene>
<dbReference type="PRINTS" id="PR00081">
    <property type="entry name" value="GDHRDH"/>
</dbReference>
<sequence>MTIAIPDLTRILCGDAESGRAPVVVVSGASAGLGQFVPAALARRGCRVARLARSRTELVQSAVADVSDQKAVTRAFQRISVGLGPVRILIAGAAIYPRHEVLTQPDAPVQEVPAVNLGGQVNCDMAALAQMVPMGKGRIVLVGNSAGDVSLPGSPGYSVYRAGGQALARALVAGTSARLPGLAVSERMSPVLAPRMGRADGVAAEIAAEGCAGLATNCDPALSGMVFPGPVEHRARLGLRQRLRNRLTLRRPKPLCRLDGGGT</sequence>
<dbReference type="RefSeq" id="WP_303729263.1">
    <property type="nucleotide sequence ID" value="NZ_DULP01000049.1"/>
</dbReference>
<dbReference type="PANTHER" id="PTHR44196:SF1">
    <property type="entry name" value="DEHYDROGENASE_REDUCTASE SDR FAMILY MEMBER 7B"/>
    <property type="match status" value="1"/>
</dbReference>
<accession>A0A832PL91</accession>
<evidence type="ECO:0000256" key="1">
    <source>
        <dbReference type="ARBA" id="ARBA00006484"/>
    </source>
</evidence>
<dbReference type="Pfam" id="PF00106">
    <property type="entry name" value="adh_short"/>
    <property type="match status" value="1"/>
</dbReference>
<evidence type="ECO:0000313" key="3">
    <source>
        <dbReference type="EMBL" id="HHW33141.1"/>
    </source>
</evidence>
<name>A0A832PL91_9RHOB</name>
<comment type="similarity">
    <text evidence="1">Belongs to the short-chain dehydrogenases/reductases (SDR) family.</text>
</comment>
<evidence type="ECO:0000256" key="2">
    <source>
        <dbReference type="ARBA" id="ARBA00023002"/>
    </source>
</evidence>
<dbReference type="Proteomes" id="UP000580830">
    <property type="component" value="Unassembled WGS sequence"/>
</dbReference>
<dbReference type="InterPro" id="IPR036291">
    <property type="entry name" value="NAD(P)-bd_dom_sf"/>
</dbReference>
<dbReference type="PANTHER" id="PTHR44196">
    <property type="entry name" value="DEHYDROGENASE/REDUCTASE SDR FAMILY MEMBER 7B"/>
    <property type="match status" value="1"/>
</dbReference>
<dbReference type="SUPFAM" id="SSF51735">
    <property type="entry name" value="NAD(P)-binding Rossmann-fold domains"/>
    <property type="match status" value="1"/>
</dbReference>
<protein>
    <submittedName>
        <fullName evidence="3">SDR family oxidoreductase</fullName>
    </submittedName>
</protein>
<proteinExistence type="inferred from homology"/>
<dbReference type="AlphaFoldDB" id="A0A832PL91"/>
<dbReference type="GO" id="GO:0016020">
    <property type="term" value="C:membrane"/>
    <property type="evidence" value="ECO:0007669"/>
    <property type="project" value="TreeGrafter"/>
</dbReference>
<dbReference type="CDD" id="cd05233">
    <property type="entry name" value="SDR_c"/>
    <property type="match status" value="1"/>
</dbReference>